<dbReference type="InterPro" id="IPR019270">
    <property type="entry name" value="DUF2283"/>
</dbReference>
<dbReference type="OrthoDB" id="9799670at2"/>
<organism evidence="1 2">
    <name type="scientific">Desulfofundulus thermosubterraneus DSM 16057</name>
    <dbReference type="NCBI Taxonomy" id="1121432"/>
    <lineage>
        <taxon>Bacteria</taxon>
        <taxon>Bacillati</taxon>
        <taxon>Bacillota</taxon>
        <taxon>Clostridia</taxon>
        <taxon>Eubacteriales</taxon>
        <taxon>Peptococcaceae</taxon>
        <taxon>Desulfofundulus</taxon>
    </lineage>
</organism>
<sequence length="73" mass="8214">MKITYDFEGDVLYILLREARPDDSFDINPGITVEVDENGELIAIEIVAARERGISLNDLHLENLPYLPASRAI</sequence>
<dbReference type="AlphaFoldDB" id="A0A1M6I097"/>
<dbReference type="PANTHER" id="PTHR37029">
    <property type="entry name" value="SSR1768 PROTEIN"/>
    <property type="match status" value="1"/>
</dbReference>
<gene>
    <name evidence="1" type="ORF">SAMN02745219_02165</name>
</gene>
<proteinExistence type="predicted"/>
<keyword evidence="2" id="KW-1185">Reference proteome</keyword>
<dbReference type="PANTHER" id="PTHR37029:SF1">
    <property type="entry name" value="SSR1768 PROTEIN"/>
    <property type="match status" value="1"/>
</dbReference>
<dbReference type="Proteomes" id="UP000184529">
    <property type="component" value="Unassembled WGS sequence"/>
</dbReference>
<dbReference type="EMBL" id="FQZM01000026">
    <property type="protein sequence ID" value="SHJ27922.1"/>
    <property type="molecule type" value="Genomic_DNA"/>
</dbReference>
<evidence type="ECO:0000313" key="1">
    <source>
        <dbReference type="EMBL" id="SHJ27922.1"/>
    </source>
</evidence>
<name>A0A1M6I097_9FIRM</name>
<accession>A0A1M6I097</accession>
<reference evidence="2" key="1">
    <citation type="submission" date="2016-11" db="EMBL/GenBank/DDBJ databases">
        <authorList>
            <person name="Varghese N."/>
            <person name="Submissions S."/>
        </authorList>
    </citation>
    <scope>NUCLEOTIDE SEQUENCE [LARGE SCALE GENOMIC DNA]</scope>
    <source>
        <strain evidence="2">DSM 16057</strain>
    </source>
</reference>
<dbReference type="RefSeq" id="WP_072869574.1">
    <property type="nucleotide sequence ID" value="NZ_FQZM01000026.1"/>
</dbReference>
<evidence type="ECO:0000313" key="2">
    <source>
        <dbReference type="Proteomes" id="UP000184529"/>
    </source>
</evidence>
<protein>
    <submittedName>
        <fullName evidence="1">Uncharacterized protein YuzE</fullName>
    </submittedName>
</protein>
<dbReference type="Pfam" id="PF10049">
    <property type="entry name" value="DUF2283"/>
    <property type="match status" value="1"/>
</dbReference>